<keyword evidence="5 12" id="KW-0963">Cytoplasm</keyword>
<gene>
    <name evidence="15" type="ORF">SAMN05216551_108160</name>
</gene>
<dbReference type="STRING" id="1770053.SAMN05216551_108160"/>
<evidence type="ECO:0000256" key="10">
    <source>
        <dbReference type="ARBA" id="ARBA00025699"/>
    </source>
</evidence>
<dbReference type="NCBIfam" id="NF008692">
    <property type="entry name" value="PRK11713.1-5"/>
    <property type="match status" value="1"/>
</dbReference>
<name>A0A1H2PRH8_9BURK</name>
<dbReference type="SUPFAM" id="SSF88697">
    <property type="entry name" value="PUA domain-like"/>
    <property type="match status" value="1"/>
</dbReference>
<evidence type="ECO:0000256" key="5">
    <source>
        <dbReference type="ARBA" id="ARBA00022490"/>
    </source>
</evidence>
<comment type="catalytic activity">
    <reaction evidence="11 12">
        <text>uridine(1498) in 16S rRNA + S-adenosyl-L-methionine = N(3)-methyluridine(1498) in 16S rRNA + S-adenosyl-L-homocysteine + H(+)</text>
        <dbReference type="Rhea" id="RHEA:42920"/>
        <dbReference type="Rhea" id="RHEA-COMP:10283"/>
        <dbReference type="Rhea" id="RHEA-COMP:10284"/>
        <dbReference type="ChEBI" id="CHEBI:15378"/>
        <dbReference type="ChEBI" id="CHEBI:57856"/>
        <dbReference type="ChEBI" id="CHEBI:59789"/>
        <dbReference type="ChEBI" id="CHEBI:65315"/>
        <dbReference type="ChEBI" id="CHEBI:74502"/>
        <dbReference type="EC" id="2.1.1.193"/>
    </reaction>
</comment>
<comment type="subcellular location">
    <subcellularLocation>
        <location evidence="1 12">Cytoplasm</location>
    </subcellularLocation>
</comment>
<dbReference type="RefSeq" id="WP_091909946.1">
    <property type="nucleotide sequence ID" value="NZ_FNLO01000008.1"/>
</dbReference>
<dbReference type="InterPro" id="IPR046886">
    <property type="entry name" value="RsmE_MTase_dom"/>
</dbReference>
<organism evidence="15 16">
    <name type="scientific">Chitinasiproducens palmae</name>
    <dbReference type="NCBI Taxonomy" id="1770053"/>
    <lineage>
        <taxon>Bacteria</taxon>
        <taxon>Pseudomonadati</taxon>
        <taxon>Pseudomonadota</taxon>
        <taxon>Betaproteobacteria</taxon>
        <taxon>Burkholderiales</taxon>
        <taxon>Burkholderiaceae</taxon>
        <taxon>Chitinasiproducens</taxon>
    </lineage>
</organism>
<dbReference type="Gene3D" id="3.40.1280.10">
    <property type="match status" value="1"/>
</dbReference>
<dbReference type="Proteomes" id="UP000243719">
    <property type="component" value="Unassembled WGS sequence"/>
</dbReference>
<dbReference type="SUPFAM" id="SSF75217">
    <property type="entry name" value="alpha/beta knot"/>
    <property type="match status" value="1"/>
</dbReference>
<evidence type="ECO:0000259" key="13">
    <source>
        <dbReference type="Pfam" id="PF04452"/>
    </source>
</evidence>
<dbReference type="GO" id="GO:0070042">
    <property type="term" value="F:rRNA (uridine-N3-)-methyltransferase activity"/>
    <property type="evidence" value="ECO:0007669"/>
    <property type="project" value="TreeGrafter"/>
</dbReference>
<dbReference type="Pfam" id="PF20260">
    <property type="entry name" value="PUA_4"/>
    <property type="match status" value="1"/>
</dbReference>
<dbReference type="PANTHER" id="PTHR30027:SF3">
    <property type="entry name" value="16S RRNA (URACIL(1498)-N(3))-METHYLTRANSFERASE"/>
    <property type="match status" value="1"/>
</dbReference>
<evidence type="ECO:0000256" key="7">
    <source>
        <dbReference type="ARBA" id="ARBA00022603"/>
    </source>
</evidence>
<keyword evidence="8 12" id="KW-0808">Transferase</keyword>
<dbReference type="PANTHER" id="PTHR30027">
    <property type="entry name" value="RIBOSOMAL RNA SMALL SUBUNIT METHYLTRANSFERASE E"/>
    <property type="match status" value="1"/>
</dbReference>
<evidence type="ECO:0000256" key="6">
    <source>
        <dbReference type="ARBA" id="ARBA00022552"/>
    </source>
</evidence>
<evidence type="ECO:0000256" key="2">
    <source>
        <dbReference type="ARBA" id="ARBA00005528"/>
    </source>
</evidence>
<evidence type="ECO:0000259" key="14">
    <source>
        <dbReference type="Pfam" id="PF20260"/>
    </source>
</evidence>
<dbReference type="InterPro" id="IPR015947">
    <property type="entry name" value="PUA-like_sf"/>
</dbReference>
<dbReference type="GO" id="GO:0005737">
    <property type="term" value="C:cytoplasm"/>
    <property type="evidence" value="ECO:0007669"/>
    <property type="project" value="UniProtKB-SubCell"/>
</dbReference>
<evidence type="ECO:0000313" key="16">
    <source>
        <dbReference type="Proteomes" id="UP000243719"/>
    </source>
</evidence>
<evidence type="ECO:0000256" key="8">
    <source>
        <dbReference type="ARBA" id="ARBA00022679"/>
    </source>
</evidence>
<dbReference type="InterPro" id="IPR029026">
    <property type="entry name" value="tRNA_m1G_MTases_N"/>
</dbReference>
<dbReference type="InterPro" id="IPR006700">
    <property type="entry name" value="RsmE"/>
</dbReference>
<accession>A0A1H2PRH8</accession>
<dbReference type="Gene3D" id="2.40.240.20">
    <property type="entry name" value="Hypothetical PUA domain-like, domain 1"/>
    <property type="match status" value="1"/>
</dbReference>
<comment type="similarity">
    <text evidence="2 12">Belongs to the RNA methyltransferase RsmE family.</text>
</comment>
<dbReference type="PIRSF" id="PIRSF015601">
    <property type="entry name" value="MTase_slr0722"/>
    <property type="match status" value="1"/>
</dbReference>
<evidence type="ECO:0000256" key="1">
    <source>
        <dbReference type="ARBA" id="ARBA00004496"/>
    </source>
</evidence>
<feature type="domain" description="Ribosomal RNA small subunit methyltransferase E PUA-like" evidence="14">
    <location>
        <begin position="19"/>
        <end position="64"/>
    </location>
</feature>
<reference evidence="16" key="1">
    <citation type="submission" date="2016-09" db="EMBL/GenBank/DDBJ databases">
        <authorList>
            <person name="Varghese N."/>
            <person name="Submissions S."/>
        </authorList>
    </citation>
    <scope>NUCLEOTIDE SEQUENCE [LARGE SCALE GENOMIC DNA]</scope>
    <source>
        <strain evidence="16">JS23</strain>
    </source>
</reference>
<dbReference type="Pfam" id="PF04452">
    <property type="entry name" value="Methyltrans_RNA"/>
    <property type="match status" value="1"/>
</dbReference>
<evidence type="ECO:0000256" key="9">
    <source>
        <dbReference type="ARBA" id="ARBA00022691"/>
    </source>
</evidence>
<evidence type="ECO:0000256" key="3">
    <source>
        <dbReference type="ARBA" id="ARBA00012328"/>
    </source>
</evidence>
<evidence type="ECO:0000256" key="11">
    <source>
        <dbReference type="ARBA" id="ARBA00047944"/>
    </source>
</evidence>
<evidence type="ECO:0000313" key="15">
    <source>
        <dbReference type="EMBL" id="SDV49526.1"/>
    </source>
</evidence>
<dbReference type="EC" id="2.1.1.193" evidence="3 12"/>
<sequence>MPRFFVPTPLAASGDTIDLPDEVARHVQVLRLRAGDPLTLFDGSGGEHNAVLVAVEKRRVSVRLAAFMPVERETPYRVTLAQGLCSNEKMDWLVEKSVELGVTAMAPLIAARSVVRLDGERAARRRAHWAGLVAAACEQCGRNRLPAVAAPAGLADWLDAQRSTPGMKLMFSPRGSRPFDTLPALAPDEPVTLLVGPEGGLDEAEERLARQAGFEAISLGARILRAETAGIAVLAALAARWQGW</sequence>
<dbReference type="OrthoDB" id="9815641at2"/>
<comment type="function">
    <text evidence="10 12">Specifically methylates the N3 position of the uracil ring of uridine 1498 (m3U1498) in 16S rRNA. Acts on the fully assembled 30S ribosomal subunit.</text>
</comment>
<dbReference type="NCBIfam" id="TIGR00046">
    <property type="entry name" value="RsmE family RNA methyltransferase"/>
    <property type="match status" value="1"/>
</dbReference>
<dbReference type="GO" id="GO:0070475">
    <property type="term" value="P:rRNA base methylation"/>
    <property type="evidence" value="ECO:0007669"/>
    <property type="project" value="TreeGrafter"/>
</dbReference>
<keyword evidence="6 12" id="KW-0698">rRNA processing</keyword>
<dbReference type="AlphaFoldDB" id="A0A1H2PRH8"/>
<dbReference type="InterPro" id="IPR029028">
    <property type="entry name" value="Alpha/beta_knot_MTases"/>
</dbReference>
<feature type="domain" description="Ribosomal RNA small subunit methyltransferase E methyltransferase" evidence="13">
    <location>
        <begin position="73"/>
        <end position="237"/>
    </location>
</feature>
<keyword evidence="9 12" id="KW-0949">S-adenosyl-L-methionine</keyword>
<dbReference type="EMBL" id="FNLO01000008">
    <property type="protein sequence ID" value="SDV49526.1"/>
    <property type="molecule type" value="Genomic_DNA"/>
</dbReference>
<evidence type="ECO:0000256" key="4">
    <source>
        <dbReference type="ARBA" id="ARBA00013673"/>
    </source>
</evidence>
<dbReference type="CDD" id="cd18084">
    <property type="entry name" value="RsmE-like"/>
    <property type="match status" value="1"/>
</dbReference>
<proteinExistence type="inferred from homology"/>
<protein>
    <recommendedName>
        <fullName evidence="4 12">Ribosomal RNA small subunit methyltransferase E</fullName>
        <ecNumber evidence="3 12">2.1.1.193</ecNumber>
    </recommendedName>
</protein>
<keyword evidence="7 12" id="KW-0489">Methyltransferase</keyword>
<evidence type="ECO:0000256" key="12">
    <source>
        <dbReference type="PIRNR" id="PIRNR015601"/>
    </source>
</evidence>
<keyword evidence="16" id="KW-1185">Reference proteome</keyword>
<dbReference type="InterPro" id="IPR046887">
    <property type="entry name" value="RsmE_PUA-like"/>
</dbReference>